<dbReference type="Proteomes" id="UP000286931">
    <property type="component" value="Unassembled WGS sequence"/>
</dbReference>
<gene>
    <name evidence="1" type="ORF">EHYA_01156</name>
</gene>
<dbReference type="EMBL" id="BIFH01000014">
    <property type="protein sequence ID" value="GCD93512.1"/>
    <property type="molecule type" value="Genomic_DNA"/>
</dbReference>
<protein>
    <recommendedName>
        <fullName evidence="3">ATP-dependent DNA helicase II</fullName>
    </recommendedName>
</protein>
<organism evidence="1 2">
    <name type="scientific">Embleya hyalina</name>
    <dbReference type="NCBI Taxonomy" id="516124"/>
    <lineage>
        <taxon>Bacteria</taxon>
        <taxon>Bacillati</taxon>
        <taxon>Actinomycetota</taxon>
        <taxon>Actinomycetes</taxon>
        <taxon>Kitasatosporales</taxon>
        <taxon>Streptomycetaceae</taxon>
        <taxon>Embleya</taxon>
    </lineage>
</organism>
<comment type="caution">
    <text evidence="1">The sequence shown here is derived from an EMBL/GenBank/DDBJ whole genome shotgun (WGS) entry which is preliminary data.</text>
</comment>
<name>A0A401YFY3_9ACTN</name>
<evidence type="ECO:0000313" key="1">
    <source>
        <dbReference type="EMBL" id="GCD93512.1"/>
    </source>
</evidence>
<keyword evidence="2" id="KW-1185">Reference proteome</keyword>
<reference evidence="1 2" key="1">
    <citation type="submission" date="2018-12" db="EMBL/GenBank/DDBJ databases">
        <title>Draft genome sequence of Embleya hyalina NBRC 13850T.</title>
        <authorList>
            <person name="Komaki H."/>
            <person name="Hosoyama A."/>
            <person name="Kimura A."/>
            <person name="Ichikawa N."/>
            <person name="Tamura T."/>
        </authorList>
    </citation>
    <scope>NUCLEOTIDE SEQUENCE [LARGE SCALE GENOMIC DNA]</scope>
    <source>
        <strain evidence="1 2">NBRC 13850</strain>
    </source>
</reference>
<proteinExistence type="predicted"/>
<accession>A0A401YFY3</accession>
<sequence>MRYFGPVRRAHRGFEPPYRGDTFRLRLRLYRPGTPHASPDRRILREMTTSAVTRRILPTSPFNVPVAPIIEDFELGARVTHDQYGLGRIVGVEEDIAVTVDFGSRQERICRPYAKLSNL</sequence>
<dbReference type="AlphaFoldDB" id="A0A401YFY3"/>
<evidence type="ECO:0008006" key="3">
    <source>
        <dbReference type="Google" id="ProtNLM"/>
    </source>
</evidence>
<evidence type="ECO:0000313" key="2">
    <source>
        <dbReference type="Proteomes" id="UP000286931"/>
    </source>
</evidence>